<dbReference type="InterPro" id="IPR005999">
    <property type="entry name" value="Glycerol_kin"/>
</dbReference>
<keyword evidence="5" id="KW-0547">Nucleotide-binding</keyword>
<dbReference type="GO" id="GO:0005524">
    <property type="term" value="F:ATP binding"/>
    <property type="evidence" value="ECO:0007669"/>
    <property type="project" value="UniProtKB-KW"/>
</dbReference>
<keyword evidence="8" id="KW-0067">ATP-binding</keyword>
<evidence type="ECO:0000256" key="3">
    <source>
        <dbReference type="ARBA" id="ARBA00012099"/>
    </source>
</evidence>
<evidence type="ECO:0000256" key="8">
    <source>
        <dbReference type="ARBA" id="ARBA00022840"/>
    </source>
</evidence>
<dbReference type="OrthoDB" id="5422795at2759"/>
<name>A0A077WP41_9FUNG</name>
<dbReference type="InterPro" id="IPR018483">
    <property type="entry name" value="Carb_kinase_FGGY_CS"/>
</dbReference>
<evidence type="ECO:0000256" key="7">
    <source>
        <dbReference type="ARBA" id="ARBA00022798"/>
    </source>
</evidence>
<dbReference type="PIRSF" id="PIRSF000538">
    <property type="entry name" value="GlpK"/>
    <property type="match status" value="1"/>
</dbReference>
<proteinExistence type="inferred from homology"/>
<evidence type="ECO:0000256" key="1">
    <source>
        <dbReference type="ARBA" id="ARBA00005190"/>
    </source>
</evidence>
<dbReference type="EC" id="2.7.1.30" evidence="3"/>
<dbReference type="InterPro" id="IPR018485">
    <property type="entry name" value="FGGY_C"/>
</dbReference>
<dbReference type="Pfam" id="PF02782">
    <property type="entry name" value="FGGY_C"/>
    <property type="match status" value="1"/>
</dbReference>
<gene>
    <name evidence="15" type="ORF">LRAMOSA10726</name>
</gene>
<evidence type="ECO:0000259" key="14">
    <source>
        <dbReference type="Pfam" id="PF02782"/>
    </source>
</evidence>
<dbReference type="FunFam" id="3.30.420.40:FF:000108">
    <property type="entry name" value="Glycerol kinase, glycosomal"/>
    <property type="match status" value="1"/>
</dbReference>
<comment type="pathway">
    <text evidence="1">Polyol metabolism; glycerol degradation via glycerol kinase pathway; sn-glycerol 3-phosphate from glycerol: step 1/1.</text>
</comment>
<comment type="similarity">
    <text evidence="2 12">Belongs to the FGGY kinase family.</text>
</comment>
<dbReference type="NCBIfam" id="TIGR01311">
    <property type="entry name" value="glycerol_kin"/>
    <property type="match status" value="1"/>
</dbReference>
<evidence type="ECO:0000256" key="11">
    <source>
        <dbReference type="ARBA" id="ARBA00071571"/>
    </source>
</evidence>
<dbReference type="AlphaFoldDB" id="A0A077WP41"/>
<protein>
    <recommendedName>
        <fullName evidence="11">Probable glycerol kinase</fullName>
        <ecNumber evidence="3">2.7.1.30</ecNumber>
    </recommendedName>
    <alternativeName>
        <fullName evidence="9">ATP:glycerol 3-phosphotransferase</fullName>
    </alternativeName>
</protein>
<comment type="catalytic activity">
    <reaction evidence="10">
        <text>glycerol + ATP = sn-glycerol 3-phosphate + ADP + H(+)</text>
        <dbReference type="Rhea" id="RHEA:21644"/>
        <dbReference type="ChEBI" id="CHEBI:15378"/>
        <dbReference type="ChEBI" id="CHEBI:17754"/>
        <dbReference type="ChEBI" id="CHEBI:30616"/>
        <dbReference type="ChEBI" id="CHEBI:57597"/>
        <dbReference type="ChEBI" id="CHEBI:456216"/>
        <dbReference type="EC" id="2.7.1.30"/>
    </reaction>
</comment>
<dbReference type="GO" id="GO:0046167">
    <property type="term" value="P:glycerol-3-phosphate biosynthetic process"/>
    <property type="evidence" value="ECO:0007669"/>
    <property type="project" value="TreeGrafter"/>
</dbReference>
<organism evidence="15">
    <name type="scientific">Lichtheimia ramosa</name>
    <dbReference type="NCBI Taxonomy" id="688394"/>
    <lineage>
        <taxon>Eukaryota</taxon>
        <taxon>Fungi</taxon>
        <taxon>Fungi incertae sedis</taxon>
        <taxon>Mucoromycota</taxon>
        <taxon>Mucoromycotina</taxon>
        <taxon>Mucoromycetes</taxon>
        <taxon>Mucorales</taxon>
        <taxon>Lichtheimiaceae</taxon>
        <taxon>Lichtheimia</taxon>
    </lineage>
</organism>
<dbReference type="Pfam" id="PF00370">
    <property type="entry name" value="FGGY_N"/>
    <property type="match status" value="1"/>
</dbReference>
<evidence type="ECO:0000256" key="5">
    <source>
        <dbReference type="ARBA" id="ARBA00022741"/>
    </source>
</evidence>
<dbReference type="GO" id="GO:0004370">
    <property type="term" value="F:glycerol kinase activity"/>
    <property type="evidence" value="ECO:0007669"/>
    <property type="project" value="UniProtKB-EC"/>
</dbReference>
<dbReference type="PANTHER" id="PTHR10196">
    <property type="entry name" value="SUGAR KINASE"/>
    <property type="match status" value="1"/>
</dbReference>
<dbReference type="FunFam" id="3.30.420.40:FF:000177">
    <property type="entry name" value="Glycerol kinase"/>
    <property type="match status" value="1"/>
</dbReference>
<keyword evidence="6 12" id="KW-0418">Kinase</keyword>
<dbReference type="UniPathway" id="UPA00618">
    <property type="reaction ID" value="UER00672"/>
</dbReference>
<dbReference type="InterPro" id="IPR018484">
    <property type="entry name" value="FGGY_N"/>
</dbReference>
<dbReference type="GO" id="GO:0019563">
    <property type="term" value="P:glycerol catabolic process"/>
    <property type="evidence" value="ECO:0007669"/>
    <property type="project" value="UniProtKB-UniPathway"/>
</dbReference>
<keyword evidence="7" id="KW-0319">Glycerol metabolism</keyword>
<reference evidence="15" key="1">
    <citation type="journal article" date="2014" name="Genome Announc.">
        <title>De novo whole-genome sequence and genome annotation of Lichtheimia ramosa.</title>
        <authorList>
            <person name="Linde J."/>
            <person name="Schwartze V."/>
            <person name="Binder U."/>
            <person name="Lass-Florl C."/>
            <person name="Voigt K."/>
            <person name="Horn F."/>
        </authorList>
    </citation>
    <scope>NUCLEOTIDE SEQUENCE</scope>
    <source>
        <strain evidence="15">JMRC FSU:6197</strain>
    </source>
</reference>
<evidence type="ECO:0000256" key="10">
    <source>
        <dbReference type="ARBA" id="ARBA00052101"/>
    </source>
</evidence>
<feature type="domain" description="Carbohydrate kinase FGGY C-terminal" evidence="14">
    <location>
        <begin position="269"/>
        <end position="476"/>
    </location>
</feature>
<evidence type="ECO:0000313" key="15">
    <source>
        <dbReference type="EMBL" id="CDS09366.1"/>
    </source>
</evidence>
<feature type="domain" description="Carbohydrate kinase FGGY N-terminal" evidence="13">
    <location>
        <begin position="11"/>
        <end position="259"/>
    </location>
</feature>
<sequence length="531" mass="58658">MQSSRKDTTTYIGAIDAGTTSARFLIFNDKGKLITSHQLEFEQIYRRPGWIEHDPQVLLDVVNECATVAIRKFGMMGYDSTNIKAVGISNQRETTLVWDRETGEPLYNAIVWGDGRTNNTVRHLKSKDKEGRVTKLCGLPIHNYFSAVKMYWLMHHKKDIRNAINDKRAVFGTVDSWLIWNLTGGKAFVTDVTNACRTMLMNLETRKWDPDLLSFFQVPESALAKIVSSAEHYGTVVDGPLEGIPITGCLGDQQAAFVGQRCFQPGEAKNTYGTGAFLLLNVGDKPVSSHNGLLSTVGYQLGKDAPVTYALEGSISVAGAAVSWLRNNLGIIKESKDVSELASQGMHTNIDIYDRYINIHVVHDTGGVMFVTAFSGLFAPYWRDDARATLVGLTQYTNKCHIARATLEAVCFSTRAILDAMTEDGNVPLKLLKADGGMSNSDICMQIQADILGIPVERPAMRETTGFGAALAAGLAIGVWEDIDTIHDIQNEKADVFEPNWDDSEREHSLSVWNAAVQRSMGWTDVYNSEE</sequence>
<evidence type="ECO:0000256" key="2">
    <source>
        <dbReference type="ARBA" id="ARBA00009156"/>
    </source>
</evidence>
<dbReference type="NCBIfam" id="NF000756">
    <property type="entry name" value="PRK00047.1"/>
    <property type="match status" value="1"/>
</dbReference>
<dbReference type="Gene3D" id="3.30.420.40">
    <property type="match status" value="2"/>
</dbReference>
<dbReference type="CDD" id="cd07792">
    <property type="entry name" value="ASKHA_NBD_FGGY_GK1-3-like"/>
    <property type="match status" value="1"/>
</dbReference>
<evidence type="ECO:0000256" key="6">
    <source>
        <dbReference type="ARBA" id="ARBA00022777"/>
    </source>
</evidence>
<dbReference type="SUPFAM" id="SSF53067">
    <property type="entry name" value="Actin-like ATPase domain"/>
    <property type="match status" value="2"/>
</dbReference>
<dbReference type="GO" id="GO:0005739">
    <property type="term" value="C:mitochondrion"/>
    <property type="evidence" value="ECO:0007669"/>
    <property type="project" value="TreeGrafter"/>
</dbReference>
<evidence type="ECO:0000256" key="12">
    <source>
        <dbReference type="RuleBase" id="RU003733"/>
    </source>
</evidence>
<dbReference type="InterPro" id="IPR042018">
    <property type="entry name" value="GK1-3_metazoan-type"/>
</dbReference>
<dbReference type="EMBL" id="LK023331">
    <property type="protein sequence ID" value="CDS09366.1"/>
    <property type="molecule type" value="Genomic_DNA"/>
</dbReference>
<dbReference type="InterPro" id="IPR043129">
    <property type="entry name" value="ATPase_NBD"/>
</dbReference>
<accession>A0A077WP41</accession>
<keyword evidence="4 12" id="KW-0808">Transferase</keyword>
<dbReference type="PROSITE" id="PS00445">
    <property type="entry name" value="FGGY_KINASES_2"/>
    <property type="match status" value="1"/>
</dbReference>
<dbReference type="PANTHER" id="PTHR10196:SF69">
    <property type="entry name" value="GLYCEROL KINASE"/>
    <property type="match status" value="1"/>
</dbReference>
<dbReference type="GO" id="GO:0006641">
    <property type="term" value="P:triglyceride metabolic process"/>
    <property type="evidence" value="ECO:0007669"/>
    <property type="project" value="TreeGrafter"/>
</dbReference>
<evidence type="ECO:0000256" key="4">
    <source>
        <dbReference type="ARBA" id="ARBA00022679"/>
    </source>
</evidence>
<evidence type="ECO:0000256" key="9">
    <source>
        <dbReference type="ARBA" id="ARBA00043149"/>
    </source>
</evidence>
<dbReference type="InterPro" id="IPR000577">
    <property type="entry name" value="Carb_kinase_FGGY"/>
</dbReference>
<evidence type="ECO:0000259" key="13">
    <source>
        <dbReference type="Pfam" id="PF00370"/>
    </source>
</evidence>